<evidence type="ECO:0000313" key="2">
    <source>
        <dbReference type="EMBL" id="SPP84935.1"/>
    </source>
</evidence>
<dbReference type="OrthoDB" id="7882129at2759"/>
<evidence type="ECO:0000256" key="1">
    <source>
        <dbReference type="SAM" id="SignalP"/>
    </source>
</evidence>
<dbReference type="PANTHER" id="PTHR21163:SF0">
    <property type="entry name" value="GH08205P-RELATED"/>
    <property type="match status" value="1"/>
</dbReference>
<dbReference type="PANTHER" id="PTHR21163">
    <property type="entry name" value="PROTEIN G12"/>
    <property type="match status" value="1"/>
</dbReference>
<proteinExistence type="predicted"/>
<keyword evidence="1" id="KW-0732">Signal</keyword>
<dbReference type="Pfam" id="PF06757">
    <property type="entry name" value="Ins_allergen_rp"/>
    <property type="match status" value="1"/>
</dbReference>
<evidence type="ECO:0008006" key="4">
    <source>
        <dbReference type="Google" id="ProtNLM"/>
    </source>
</evidence>
<organism evidence="2 3">
    <name type="scientific">Drosophila guanche</name>
    <name type="common">Fruit fly</name>
    <dbReference type="NCBI Taxonomy" id="7266"/>
    <lineage>
        <taxon>Eukaryota</taxon>
        <taxon>Metazoa</taxon>
        <taxon>Ecdysozoa</taxon>
        <taxon>Arthropoda</taxon>
        <taxon>Hexapoda</taxon>
        <taxon>Insecta</taxon>
        <taxon>Pterygota</taxon>
        <taxon>Neoptera</taxon>
        <taxon>Endopterygota</taxon>
        <taxon>Diptera</taxon>
        <taxon>Brachycera</taxon>
        <taxon>Muscomorpha</taxon>
        <taxon>Ephydroidea</taxon>
        <taxon>Drosophilidae</taxon>
        <taxon>Drosophila</taxon>
        <taxon>Sophophora</taxon>
    </lineage>
</organism>
<dbReference type="OMA" id="RYQFGWS"/>
<dbReference type="EMBL" id="OUUW01000009">
    <property type="protein sequence ID" value="SPP84935.1"/>
    <property type="molecule type" value="Genomic_DNA"/>
</dbReference>
<dbReference type="InterPro" id="IPR010629">
    <property type="entry name" value="Ins_allergen"/>
</dbReference>
<sequence>MQFTAWTFVGLCCLVAGTFAAQLAPIRPAAAAPRPAAPPSTLALELRSIFRQIPGKQIEKLVQAYLLNDEEFQAVIRDINSLQAYRLSRQLLVQPEVRQLLQWLSQQLILSGSSLKIFEDLELEIKVLNKYPHASQLVNGIRGFELDFYQIYPLELIRSLLEPSATQSSPALTELWRRLVAVLPAYERVIGSPQGKLFIQKLQARGVAVQDVDALIRYQFGWSNATLGGNNYPSYDYTDYLGQSSYY</sequence>
<feature type="chain" id="PRO_5017249828" description="Protein G12" evidence="1">
    <location>
        <begin position="21"/>
        <end position="247"/>
    </location>
</feature>
<accession>A0A3B0JS38</accession>
<keyword evidence="3" id="KW-1185">Reference proteome</keyword>
<gene>
    <name evidence="2" type="ORF">DGUA_6G014794</name>
</gene>
<protein>
    <recommendedName>
        <fullName evidence="4">Protein G12</fullName>
    </recommendedName>
</protein>
<name>A0A3B0JS38_DROGU</name>
<evidence type="ECO:0000313" key="3">
    <source>
        <dbReference type="Proteomes" id="UP000268350"/>
    </source>
</evidence>
<dbReference type="Proteomes" id="UP000268350">
    <property type="component" value="Unassembled WGS sequence"/>
</dbReference>
<reference evidence="3" key="1">
    <citation type="submission" date="2018-01" db="EMBL/GenBank/DDBJ databases">
        <authorList>
            <person name="Alioto T."/>
            <person name="Alioto T."/>
        </authorList>
    </citation>
    <scope>NUCLEOTIDE SEQUENCE [LARGE SCALE GENOMIC DNA]</scope>
</reference>
<dbReference type="AlphaFoldDB" id="A0A3B0JS38"/>
<feature type="signal peptide" evidence="1">
    <location>
        <begin position="1"/>
        <end position="20"/>
    </location>
</feature>